<keyword evidence="3" id="KW-1185">Reference proteome</keyword>
<dbReference type="OrthoDB" id="3942467at2759"/>
<evidence type="ECO:0000313" key="3">
    <source>
        <dbReference type="Proteomes" id="UP000799750"/>
    </source>
</evidence>
<feature type="region of interest" description="Disordered" evidence="1">
    <location>
        <begin position="1"/>
        <end position="37"/>
    </location>
</feature>
<dbReference type="AlphaFoldDB" id="A0A6A6QUX4"/>
<feature type="compositionally biased region" description="Pro residues" evidence="1">
    <location>
        <begin position="15"/>
        <end position="30"/>
    </location>
</feature>
<evidence type="ECO:0000313" key="2">
    <source>
        <dbReference type="EMBL" id="KAF2496308.1"/>
    </source>
</evidence>
<proteinExistence type="predicted"/>
<sequence length="188" mass="19639">MSATTAAPLRSTTPTTPPPPAYSPTTPLPQPSTNLPYTANANYTYNPYNPFAGDDSDSEDDDTTVVINASTQIRGSGNVIAMPLIDAPRISAALFSVLKSHSTGKRGTVNVQIHCGVSIIGERNVVGLQGVGLRPKAAATTPAAATPQKDGERESEVVEEVRSTAGMKRKADEDITPPAPKVIKVESA</sequence>
<feature type="compositionally biased region" description="Basic and acidic residues" evidence="1">
    <location>
        <begin position="149"/>
        <end position="162"/>
    </location>
</feature>
<evidence type="ECO:0000256" key="1">
    <source>
        <dbReference type="SAM" id="MobiDB-lite"/>
    </source>
</evidence>
<dbReference type="EMBL" id="MU004188">
    <property type="protein sequence ID" value="KAF2496308.1"/>
    <property type="molecule type" value="Genomic_DNA"/>
</dbReference>
<reference evidence="2" key="1">
    <citation type="journal article" date="2020" name="Stud. Mycol.">
        <title>101 Dothideomycetes genomes: a test case for predicting lifestyles and emergence of pathogens.</title>
        <authorList>
            <person name="Haridas S."/>
            <person name="Albert R."/>
            <person name="Binder M."/>
            <person name="Bloem J."/>
            <person name="Labutti K."/>
            <person name="Salamov A."/>
            <person name="Andreopoulos B."/>
            <person name="Baker S."/>
            <person name="Barry K."/>
            <person name="Bills G."/>
            <person name="Bluhm B."/>
            <person name="Cannon C."/>
            <person name="Castanera R."/>
            <person name="Culley D."/>
            <person name="Daum C."/>
            <person name="Ezra D."/>
            <person name="Gonzalez J."/>
            <person name="Henrissat B."/>
            <person name="Kuo A."/>
            <person name="Liang C."/>
            <person name="Lipzen A."/>
            <person name="Lutzoni F."/>
            <person name="Magnuson J."/>
            <person name="Mondo S."/>
            <person name="Nolan M."/>
            <person name="Ohm R."/>
            <person name="Pangilinan J."/>
            <person name="Park H.-J."/>
            <person name="Ramirez L."/>
            <person name="Alfaro M."/>
            <person name="Sun H."/>
            <person name="Tritt A."/>
            <person name="Yoshinaga Y."/>
            <person name="Zwiers L.-H."/>
            <person name="Turgeon B."/>
            <person name="Goodwin S."/>
            <person name="Spatafora J."/>
            <person name="Crous P."/>
            <person name="Grigoriev I."/>
        </authorList>
    </citation>
    <scope>NUCLEOTIDE SEQUENCE</scope>
    <source>
        <strain evidence="2">CBS 269.34</strain>
    </source>
</reference>
<feature type="compositionally biased region" description="Low complexity" evidence="1">
    <location>
        <begin position="138"/>
        <end position="147"/>
    </location>
</feature>
<protein>
    <submittedName>
        <fullName evidence="2">Uncharacterized protein</fullName>
    </submittedName>
</protein>
<gene>
    <name evidence="2" type="ORF">BU16DRAFT_617762</name>
</gene>
<name>A0A6A6QUX4_9PEZI</name>
<feature type="region of interest" description="Disordered" evidence="1">
    <location>
        <begin position="138"/>
        <end position="188"/>
    </location>
</feature>
<organism evidence="2 3">
    <name type="scientific">Lophium mytilinum</name>
    <dbReference type="NCBI Taxonomy" id="390894"/>
    <lineage>
        <taxon>Eukaryota</taxon>
        <taxon>Fungi</taxon>
        <taxon>Dikarya</taxon>
        <taxon>Ascomycota</taxon>
        <taxon>Pezizomycotina</taxon>
        <taxon>Dothideomycetes</taxon>
        <taxon>Pleosporomycetidae</taxon>
        <taxon>Mytilinidiales</taxon>
        <taxon>Mytilinidiaceae</taxon>
        <taxon>Lophium</taxon>
    </lineage>
</organism>
<feature type="compositionally biased region" description="Low complexity" evidence="1">
    <location>
        <begin position="1"/>
        <end position="14"/>
    </location>
</feature>
<accession>A0A6A6QUX4</accession>
<dbReference type="Proteomes" id="UP000799750">
    <property type="component" value="Unassembled WGS sequence"/>
</dbReference>